<evidence type="ECO:0000256" key="8">
    <source>
        <dbReference type="ARBA" id="ARBA00048968"/>
    </source>
</evidence>
<dbReference type="InterPro" id="IPR038371">
    <property type="entry name" value="Cu_polyphenol_OxRdtase_sf"/>
</dbReference>
<sequence>MAELCYFWAFRINNIFVKDQPNSNNKPLYRVPEIFNAFTNLVSGESTRHGGVSQAPYNSLNLGGSTKDTPENVLENNKRFFQSLNIDFENVAKSHQVHGAEILTVTTAGRYEGYDALITNIPNIQLAVTIADCTPILIFDPVKKAVAAIHAGWRGTVQEIVFITGLAMQKEYGTVPEDCLAYVGTCIDECSFEVGEDVADNFNPTFKRWDDQKNKYFVDLKSANREQLIRFGIKPENVEVSPFSTVLHNEDYFSYRYENGMTGRMLVTIGLIE</sequence>
<comment type="catalytic activity">
    <reaction evidence="8">
        <text>adenosine + phosphate = alpha-D-ribose 1-phosphate + adenine</text>
        <dbReference type="Rhea" id="RHEA:27642"/>
        <dbReference type="ChEBI" id="CHEBI:16335"/>
        <dbReference type="ChEBI" id="CHEBI:16708"/>
        <dbReference type="ChEBI" id="CHEBI:43474"/>
        <dbReference type="ChEBI" id="CHEBI:57720"/>
        <dbReference type="EC" id="2.4.2.1"/>
    </reaction>
    <physiologicalReaction direction="left-to-right" evidence="8">
        <dbReference type="Rhea" id="RHEA:27643"/>
    </physiologicalReaction>
</comment>
<evidence type="ECO:0000313" key="12">
    <source>
        <dbReference type="Proteomes" id="UP000634134"/>
    </source>
</evidence>
<dbReference type="InterPro" id="IPR011324">
    <property type="entry name" value="Cytotoxic_necrot_fac-like_cat"/>
</dbReference>
<evidence type="ECO:0000256" key="4">
    <source>
        <dbReference type="ARBA" id="ARBA00022723"/>
    </source>
</evidence>
<keyword evidence="4" id="KW-0479">Metal-binding</keyword>
<dbReference type="EMBL" id="JACYGY010000001">
    <property type="protein sequence ID" value="MBE9464777.1"/>
    <property type="molecule type" value="Genomic_DNA"/>
</dbReference>
<keyword evidence="3" id="KW-0808">Transferase</keyword>
<proteinExistence type="inferred from homology"/>
<comment type="similarity">
    <text evidence="2 10">Belongs to the purine nucleoside phosphorylase YfiH/LACC1 family.</text>
</comment>
<keyword evidence="12" id="KW-1185">Reference proteome</keyword>
<organism evidence="11 12">
    <name type="scientific">Dyadobacter subterraneus</name>
    <dbReference type="NCBI Taxonomy" id="2773304"/>
    <lineage>
        <taxon>Bacteria</taxon>
        <taxon>Pseudomonadati</taxon>
        <taxon>Bacteroidota</taxon>
        <taxon>Cytophagia</taxon>
        <taxon>Cytophagales</taxon>
        <taxon>Spirosomataceae</taxon>
        <taxon>Dyadobacter</taxon>
    </lineage>
</organism>
<dbReference type="PANTHER" id="PTHR30616">
    <property type="entry name" value="UNCHARACTERIZED PROTEIN YFIH"/>
    <property type="match status" value="1"/>
</dbReference>
<evidence type="ECO:0000256" key="5">
    <source>
        <dbReference type="ARBA" id="ARBA00022801"/>
    </source>
</evidence>
<evidence type="ECO:0000256" key="1">
    <source>
        <dbReference type="ARBA" id="ARBA00000553"/>
    </source>
</evidence>
<dbReference type="Proteomes" id="UP000634134">
    <property type="component" value="Unassembled WGS sequence"/>
</dbReference>
<evidence type="ECO:0000313" key="11">
    <source>
        <dbReference type="EMBL" id="MBE9464777.1"/>
    </source>
</evidence>
<evidence type="ECO:0000256" key="3">
    <source>
        <dbReference type="ARBA" id="ARBA00022679"/>
    </source>
</evidence>
<dbReference type="InterPro" id="IPR003730">
    <property type="entry name" value="Cu_polyphenol_OxRdtase"/>
</dbReference>
<dbReference type="Gene3D" id="3.60.140.10">
    <property type="entry name" value="CNF1/YfiH-like putative cysteine hydrolases"/>
    <property type="match status" value="1"/>
</dbReference>
<evidence type="ECO:0000256" key="10">
    <source>
        <dbReference type="RuleBase" id="RU361274"/>
    </source>
</evidence>
<evidence type="ECO:0000256" key="6">
    <source>
        <dbReference type="ARBA" id="ARBA00022833"/>
    </source>
</evidence>
<comment type="caution">
    <text evidence="11">The sequence shown here is derived from an EMBL/GenBank/DDBJ whole genome shotgun (WGS) entry which is preliminary data.</text>
</comment>
<protein>
    <recommendedName>
        <fullName evidence="10">Purine nucleoside phosphorylase</fullName>
    </recommendedName>
</protein>
<comment type="catalytic activity">
    <reaction evidence="9">
        <text>S-methyl-5'-thioadenosine + phosphate = 5-(methylsulfanyl)-alpha-D-ribose 1-phosphate + adenine</text>
        <dbReference type="Rhea" id="RHEA:11852"/>
        <dbReference type="ChEBI" id="CHEBI:16708"/>
        <dbReference type="ChEBI" id="CHEBI:17509"/>
        <dbReference type="ChEBI" id="CHEBI:43474"/>
        <dbReference type="ChEBI" id="CHEBI:58533"/>
        <dbReference type="EC" id="2.4.2.28"/>
    </reaction>
    <physiologicalReaction direction="left-to-right" evidence="9">
        <dbReference type="Rhea" id="RHEA:11853"/>
    </physiologicalReaction>
</comment>
<dbReference type="Pfam" id="PF02578">
    <property type="entry name" value="Cu-oxidase_4"/>
    <property type="match status" value="1"/>
</dbReference>
<name>A0ABR9WH87_9BACT</name>
<dbReference type="CDD" id="cd16833">
    <property type="entry name" value="YfiH"/>
    <property type="match status" value="1"/>
</dbReference>
<accession>A0ABR9WH87</accession>
<keyword evidence="5" id="KW-0378">Hydrolase</keyword>
<evidence type="ECO:0000256" key="9">
    <source>
        <dbReference type="ARBA" id="ARBA00049893"/>
    </source>
</evidence>
<gene>
    <name evidence="11" type="primary">pgeF</name>
    <name evidence="11" type="ORF">IEE83_23070</name>
</gene>
<reference evidence="12" key="1">
    <citation type="submission" date="2023-07" db="EMBL/GenBank/DDBJ databases">
        <title>Dyadobacter sp. nov 'subterranea' isolated from contaminted grondwater.</title>
        <authorList>
            <person name="Szabo I."/>
            <person name="Al-Omari J."/>
            <person name="Szerdahelyi S.G."/>
            <person name="Rado J."/>
        </authorList>
    </citation>
    <scope>NUCLEOTIDE SEQUENCE [LARGE SCALE GENOMIC DNA]</scope>
    <source>
        <strain evidence="12">UP-52</strain>
    </source>
</reference>
<dbReference type="SUPFAM" id="SSF64438">
    <property type="entry name" value="CNF1/YfiH-like putative cysteine hydrolases"/>
    <property type="match status" value="1"/>
</dbReference>
<comment type="catalytic activity">
    <reaction evidence="7">
        <text>adenosine + H2O + H(+) = inosine + NH4(+)</text>
        <dbReference type="Rhea" id="RHEA:24408"/>
        <dbReference type="ChEBI" id="CHEBI:15377"/>
        <dbReference type="ChEBI" id="CHEBI:15378"/>
        <dbReference type="ChEBI" id="CHEBI:16335"/>
        <dbReference type="ChEBI" id="CHEBI:17596"/>
        <dbReference type="ChEBI" id="CHEBI:28938"/>
        <dbReference type="EC" id="3.5.4.4"/>
    </reaction>
    <physiologicalReaction direction="left-to-right" evidence="7">
        <dbReference type="Rhea" id="RHEA:24409"/>
    </physiologicalReaction>
</comment>
<dbReference type="PANTHER" id="PTHR30616:SF2">
    <property type="entry name" value="PURINE NUCLEOSIDE PHOSPHORYLASE LACC1"/>
    <property type="match status" value="1"/>
</dbReference>
<evidence type="ECO:0000256" key="7">
    <source>
        <dbReference type="ARBA" id="ARBA00047989"/>
    </source>
</evidence>
<evidence type="ECO:0000256" key="2">
    <source>
        <dbReference type="ARBA" id="ARBA00007353"/>
    </source>
</evidence>
<comment type="catalytic activity">
    <reaction evidence="1">
        <text>inosine + phosphate = alpha-D-ribose 1-phosphate + hypoxanthine</text>
        <dbReference type="Rhea" id="RHEA:27646"/>
        <dbReference type="ChEBI" id="CHEBI:17368"/>
        <dbReference type="ChEBI" id="CHEBI:17596"/>
        <dbReference type="ChEBI" id="CHEBI:43474"/>
        <dbReference type="ChEBI" id="CHEBI:57720"/>
        <dbReference type="EC" id="2.4.2.1"/>
    </reaction>
    <physiologicalReaction direction="left-to-right" evidence="1">
        <dbReference type="Rhea" id="RHEA:27647"/>
    </physiologicalReaction>
</comment>
<dbReference type="NCBIfam" id="TIGR00726">
    <property type="entry name" value="peptidoglycan editing factor PgeF"/>
    <property type="match status" value="1"/>
</dbReference>
<keyword evidence="6" id="KW-0862">Zinc</keyword>